<evidence type="ECO:0000313" key="1">
    <source>
        <dbReference type="EMBL" id="JAD14640.1"/>
    </source>
</evidence>
<accession>A0A0A9PFE8</accession>
<sequence length="58" mass="6949">MFRQISLRATKVLQAVCILWSWKFEPGDEEFNKLVKLVHEDEDFMYVLAVERRALCFV</sequence>
<dbReference type="AlphaFoldDB" id="A0A0A9PFE8"/>
<reference evidence="1" key="2">
    <citation type="journal article" date="2015" name="Data Brief">
        <title>Shoot transcriptome of the giant reed, Arundo donax.</title>
        <authorList>
            <person name="Barrero R.A."/>
            <person name="Guerrero F.D."/>
            <person name="Moolhuijzen P."/>
            <person name="Goolsby J.A."/>
            <person name="Tidwell J."/>
            <person name="Bellgard S.E."/>
            <person name="Bellgard M.I."/>
        </authorList>
    </citation>
    <scope>NUCLEOTIDE SEQUENCE</scope>
    <source>
        <tissue evidence="1">Shoot tissue taken approximately 20 cm above the soil surface</tissue>
    </source>
</reference>
<proteinExistence type="predicted"/>
<protein>
    <submittedName>
        <fullName evidence="1">Uncharacterized protein</fullName>
    </submittedName>
</protein>
<name>A0A0A9PFE8_ARUDO</name>
<dbReference type="EMBL" id="GBRH01283255">
    <property type="protein sequence ID" value="JAD14640.1"/>
    <property type="molecule type" value="Transcribed_RNA"/>
</dbReference>
<organism evidence="1">
    <name type="scientific">Arundo donax</name>
    <name type="common">Giant reed</name>
    <name type="synonym">Donax arundinaceus</name>
    <dbReference type="NCBI Taxonomy" id="35708"/>
    <lineage>
        <taxon>Eukaryota</taxon>
        <taxon>Viridiplantae</taxon>
        <taxon>Streptophyta</taxon>
        <taxon>Embryophyta</taxon>
        <taxon>Tracheophyta</taxon>
        <taxon>Spermatophyta</taxon>
        <taxon>Magnoliopsida</taxon>
        <taxon>Liliopsida</taxon>
        <taxon>Poales</taxon>
        <taxon>Poaceae</taxon>
        <taxon>PACMAD clade</taxon>
        <taxon>Arundinoideae</taxon>
        <taxon>Arundineae</taxon>
        <taxon>Arundo</taxon>
    </lineage>
</organism>
<reference evidence="1" key="1">
    <citation type="submission" date="2014-09" db="EMBL/GenBank/DDBJ databases">
        <authorList>
            <person name="Magalhaes I.L.F."/>
            <person name="Oliveira U."/>
            <person name="Santos F.R."/>
            <person name="Vidigal T.H.D.A."/>
            <person name="Brescovit A.D."/>
            <person name="Santos A.J."/>
        </authorList>
    </citation>
    <scope>NUCLEOTIDE SEQUENCE</scope>
    <source>
        <tissue evidence="1">Shoot tissue taken approximately 20 cm above the soil surface</tissue>
    </source>
</reference>